<dbReference type="PANTHER" id="PTHR42759">
    <property type="entry name" value="MOXR FAMILY PROTEIN"/>
    <property type="match status" value="1"/>
</dbReference>
<keyword evidence="6" id="KW-1185">Reference proteome</keyword>
<gene>
    <name evidence="5" type="ORF">REIFOR_01982</name>
</gene>
<evidence type="ECO:0000313" key="5">
    <source>
        <dbReference type="EMBL" id="ATX77117.1"/>
    </source>
</evidence>
<comment type="similarity">
    <text evidence="3">Belongs to the MoxR family.</text>
</comment>
<dbReference type="SMART" id="SM00382">
    <property type="entry name" value="AAA"/>
    <property type="match status" value="1"/>
</dbReference>
<evidence type="ECO:0000256" key="3">
    <source>
        <dbReference type="ARBA" id="ARBA00061607"/>
    </source>
</evidence>
<evidence type="ECO:0000256" key="1">
    <source>
        <dbReference type="ARBA" id="ARBA00022741"/>
    </source>
</evidence>
<dbReference type="InterPro" id="IPR003593">
    <property type="entry name" value="AAA+_ATPase"/>
</dbReference>
<dbReference type="InterPro" id="IPR050764">
    <property type="entry name" value="CbbQ/NirQ/NorQ/GpvN"/>
</dbReference>
<dbReference type="AlphaFoldDB" id="A0A2K8KQW8"/>
<name>A0A2K8KQW8_9GAMM</name>
<dbReference type="InterPro" id="IPR011703">
    <property type="entry name" value="ATPase_AAA-3"/>
</dbReference>
<dbReference type="PIRSF" id="PIRSF002849">
    <property type="entry name" value="AAA_ATPase_chaperone_MoxR_prd"/>
    <property type="match status" value="1"/>
</dbReference>
<evidence type="ECO:0000313" key="6">
    <source>
        <dbReference type="Proteomes" id="UP000229757"/>
    </source>
</evidence>
<dbReference type="CDD" id="cd00009">
    <property type="entry name" value="AAA"/>
    <property type="match status" value="1"/>
</dbReference>
<keyword evidence="1" id="KW-0547">Nucleotide-binding</keyword>
<dbReference type="Proteomes" id="UP000229757">
    <property type="component" value="Chromosome"/>
</dbReference>
<dbReference type="OrthoDB" id="9808397at2"/>
<dbReference type="FunFam" id="3.40.50.300:FF:000640">
    <property type="entry name" value="MoxR family ATPase"/>
    <property type="match status" value="1"/>
</dbReference>
<dbReference type="KEGG" id="rfo:REIFOR_01982"/>
<sequence length="308" mass="33359">MTAIAALTAQLMQQGGLVVAGKSDKIRLIWVALLCGGHVLLEDVPGVGKTTLAQALGRLLGLDYQRIQFTADLLPADVIGAQIFDRDQQDFRFHRGPVFTQLLLADELNRATPKAQSALLEAMEEQQVSVDGQTMALPKPFFVIATQNPQSQSGTYPLPESQLDRFFIRISLGYPDAAVEQDLLMGKLGRQRMADLVPILLPADWPELLGQVQQVELSGAVLGYIMRLVQKTRDPALCVVGLSPRASQSVALAARAYALSFGRDYVVPDDVQAIFPAVAGHRLKALSAMSSESLLTLILDSVDVVGTR</sequence>
<reference evidence="5 6" key="1">
    <citation type="journal article" date="2017" name="Environ. Microbiol.">
        <title>Genomic and physiological analyses of 'Reinekea forsetii' reveal a versatile opportunistic lifestyle during spring algae blooms.</title>
        <authorList>
            <person name="Avci B."/>
            <person name="Hahnke R.L."/>
            <person name="Chafee M."/>
            <person name="Fischer T."/>
            <person name="Gruber-Vodicka H."/>
            <person name="Tegetmeyer H.E."/>
            <person name="Harder J."/>
            <person name="Fuchs B.M."/>
            <person name="Amann R.I."/>
            <person name="Teeling H."/>
        </authorList>
    </citation>
    <scope>NUCLEOTIDE SEQUENCE [LARGE SCALE GENOMIC DNA]</scope>
    <source>
        <strain evidence="5 6">Hel1_31_D35</strain>
    </source>
</reference>
<evidence type="ECO:0000256" key="2">
    <source>
        <dbReference type="ARBA" id="ARBA00022840"/>
    </source>
</evidence>
<dbReference type="PANTHER" id="PTHR42759:SF5">
    <property type="entry name" value="METHANOL DEHYDROGENASE REGULATOR"/>
    <property type="match status" value="1"/>
</dbReference>
<proteinExistence type="inferred from homology"/>
<dbReference type="Pfam" id="PF07726">
    <property type="entry name" value="AAA_3"/>
    <property type="match status" value="1"/>
</dbReference>
<feature type="domain" description="AAA+ ATPase" evidence="4">
    <location>
        <begin position="35"/>
        <end position="176"/>
    </location>
</feature>
<protein>
    <submittedName>
        <fullName evidence="5">ATPase, AAA family</fullName>
    </submittedName>
</protein>
<dbReference type="InterPro" id="IPR027417">
    <property type="entry name" value="P-loop_NTPase"/>
</dbReference>
<accession>A0A2K8KQW8</accession>
<dbReference type="SUPFAM" id="SSF52540">
    <property type="entry name" value="P-loop containing nucleoside triphosphate hydrolases"/>
    <property type="match status" value="1"/>
</dbReference>
<keyword evidence="2" id="KW-0067">ATP-binding</keyword>
<dbReference type="GO" id="GO:0016887">
    <property type="term" value="F:ATP hydrolysis activity"/>
    <property type="evidence" value="ECO:0007669"/>
    <property type="project" value="InterPro"/>
</dbReference>
<dbReference type="Gene3D" id="1.10.8.80">
    <property type="entry name" value="Magnesium chelatase subunit I, C-Terminal domain"/>
    <property type="match status" value="1"/>
</dbReference>
<evidence type="ECO:0000259" key="4">
    <source>
        <dbReference type="SMART" id="SM00382"/>
    </source>
</evidence>
<dbReference type="Pfam" id="PF17863">
    <property type="entry name" value="AAA_lid_2"/>
    <property type="match status" value="1"/>
</dbReference>
<dbReference type="Gene3D" id="3.40.50.300">
    <property type="entry name" value="P-loop containing nucleotide triphosphate hydrolases"/>
    <property type="match status" value="1"/>
</dbReference>
<dbReference type="RefSeq" id="WP_100257399.1">
    <property type="nucleotide sequence ID" value="NZ_CP011797.1"/>
</dbReference>
<dbReference type="GO" id="GO:0005524">
    <property type="term" value="F:ATP binding"/>
    <property type="evidence" value="ECO:0007669"/>
    <property type="project" value="UniProtKB-KW"/>
</dbReference>
<organism evidence="5 6">
    <name type="scientific">Reinekea forsetii</name>
    <dbReference type="NCBI Taxonomy" id="1336806"/>
    <lineage>
        <taxon>Bacteria</taxon>
        <taxon>Pseudomonadati</taxon>
        <taxon>Pseudomonadota</taxon>
        <taxon>Gammaproteobacteria</taxon>
        <taxon>Oceanospirillales</taxon>
        <taxon>Saccharospirillaceae</taxon>
        <taxon>Reinekea</taxon>
    </lineage>
</organism>
<dbReference type="InterPro" id="IPR041628">
    <property type="entry name" value="ChlI/MoxR_AAA_lid"/>
</dbReference>
<dbReference type="EMBL" id="CP011797">
    <property type="protein sequence ID" value="ATX77117.1"/>
    <property type="molecule type" value="Genomic_DNA"/>
</dbReference>